<accession>A0AAV7IRY0</accession>
<gene>
    <name evidence="1" type="ORF">KQX54_010596</name>
</gene>
<proteinExistence type="predicted"/>
<dbReference type="EMBL" id="JAHXZJ010000001">
    <property type="protein sequence ID" value="KAH0567528.1"/>
    <property type="molecule type" value="Genomic_DNA"/>
</dbReference>
<dbReference type="GO" id="GO:0015631">
    <property type="term" value="F:tubulin binding"/>
    <property type="evidence" value="ECO:0007669"/>
    <property type="project" value="TreeGrafter"/>
</dbReference>
<dbReference type="GO" id="GO:0036064">
    <property type="term" value="C:ciliary basal body"/>
    <property type="evidence" value="ECO:0007669"/>
    <property type="project" value="TreeGrafter"/>
</dbReference>
<evidence type="ECO:0000313" key="1">
    <source>
        <dbReference type="EMBL" id="KAH0567528.1"/>
    </source>
</evidence>
<dbReference type="Proteomes" id="UP000826195">
    <property type="component" value="Unassembled WGS sequence"/>
</dbReference>
<protein>
    <submittedName>
        <fullName evidence="1">Uncharacterized protein</fullName>
    </submittedName>
</protein>
<organism evidence="1 2">
    <name type="scientific">Cotesia glomerata</name>
    <name type="common">Lepidopteran parasitic wasp</name>
    <name type="synonym">Apanteles glomeratus</name>
    <dbReference type="NCBI Taxonomy" id="32391"/>
    <lineage>
        <taxon>Eukaryota</taxon>
        <taxon>Metazoa</taxon>
        <taxon>Ecdysozoa</taxon>
        <taxon>Arthropoda</taxon>
        <taxon>Hexapoda</taxon>
        <taxon>Insecta</taxon>
        <taxon>Pterygota</taxon>
        <taxon>Neoptera</taxon>
        <taxon>Endopterygota</taxon>
        <taxon>Hymenoptera</taxon>
        <taxon>Apocrita</taxon>
        <taxon>Ichneumonoidea</taxon>
        <taxon>Braconidae</taxon>
        <taxon>Microgastrinae</taxon>
        <taxon>Cotesia</taxon>
    </lineage>
</organism>
<keyword evidence="2" id="KW-1185">Reference proteome</keyword>
<sequence length="105" mass="12314">MNDKYLDGPFVFRINDNGGGPNLLVQVCIERGWREYTGDNSSLKDRWNLWWKSGGFSSTYYKNLLPGQFINRIPKGSSICKKDNLVRHLKCMRQIYGNIYDIRYV</sequence>
<evidence type="ECO:0000313" key="2">
    <source>
        <dbReference type="Proteomes" id="UP000826195"/>
    </source>
</evidence>
<dbReference type="PANTHER" id="PTHR12241">
    <property type="entry name" value="TUBULIN POLYGLUTAMYLASE"/>
    <property type="match status" value="1"/>
</dbReference>
<dbReference type="AlphaFoldDB" id="A0AAV7IRY0"/>
<reference evidence="1 2" key="1">
    <citation type="journal article" date="2021" name="J. Hered.">
        <title>A chromosome-level genome assembly of the parasitoid wasp, Cotesia glomerata (Hymenoptera: Braconidae).</title>
        <authorList>
            <person name="Pinto B.J."/>
            <person name="Weis J.J."/>
            <person name="Gamble T."/>
            <person name="Ode P.J."/>
            <person name="Paul R."/>
            <person name="Zaspel J.M."/>
        </authorList>
    </citation>
    <scope>NUCLEOTIDE SEQUENCE [LARGE SCALE GENOMIC DNA]</scope>
    <source>
        <strain evidence="1">CgM1</strain>
    </source>
</reference>
<dbReference type="PANTHER" id="PTHR12241:SF118">
    <property type="entry name" value="TUBULIN POLYGLUTAMYLASE TTLL2-RELATED"/>
    <property type="match status" value="1"/>
</dbReference>
<comment type="caution">
    <text evidence="1">The sequence shown here is derived from an EMBL/GenBank/DDBJ whole genome shotgun (WGS) entry which is preliminary data.</text>
</comment>
<dbReference type="GO" id="GO:0070740">
    <property type="term" value="F:tubulin-glutamic acid ligase activity"/>
    <property type="evidence" value="ECO:0007669"/>
    <property type="project" value="TreeGrafter"/>
</dbReference>
<dbReference type="GO" id="GO:0000226">
    <property type="term" value="P:microtubule cytoskeleton organization"/>
    <property type="evidence" value="ECO:0007669"/>
    <property type="project" value="TreeGrafter"/>
</dbReference>
<name>A0AAV7IRY0_COTGL</name>